<name>A0A380A0M1_SERMA</name>
<dbReference type="AlphaFoldDB" id="A0A380A0M1"/>
<organism evidence="1 2">
    <name type="scientific">Serratia marcescens</name>
    <dbReference type="NCBI Taxonomy" id="615"/>
    <lineage>
        <taxon>Bacteria</taxon>
        <taxon>Pseudomonadati</taxon>
        <taxon>Pseudomonadota</taxon>
        <taxon>Gammaproteobacteria</taxon>
        <taxon>Enterobacterales</taxon>
        <taxon>Yersiniaceae</taxon>
        <taxon>Serratia</taxon>
    </lineage>
</organism>
<gene>
    <name evidence="1" type="ORF">NCTC10211_04533</name>
</gene>
<dbReference type="Proteomes" id="UP000254765">
    <property type="component" value="Unassembled WGS sequence"/>
</dbReference>
<protein>
    <submittedName>
        <fullName evidence="1">Uncharacterized protein</fullName>
    </submittedName>
</protein>
<evidence type="ECO:0000313" key="2">
    <source>
        <dbReference type="Proteomes" id="UP000254765"/>
    </source>
</evidence>
<dbReference type="RefSeq" id="WP_033640689.1">
    <property type="nucleotide sequence ID" value="NZ_CAMIQS010000002.1"/>
</dbReference>
<sequence>MKQPYRILIDTLLLQYHTKATNLHSASAVAPEVRQVSLNDYAFRLCIGLTGLLSTAEAAGDGPAAAVIDRLIMRCNNGDIPSPQQNSGVL</sequence>
<accession>A0A380A0M1</accession>
<proteinExistence type="predicted"/>
<evidence type="ECO:0000313" key="1">
    <source>
        <dbReference type="EMBL" id="SUI71720.1"/>
    </source>
</evidence>
<dbReference type="EMBL" id="UGYK01000002">
    <property type="protein sequence ID" value="SUI71720.1"/>
    <property type="molecule type" value="Genomic_DNA"/>
</dbReference>
<reference evidence="1 2" key="1">
    <citation type="submission" date="2018-06" db="EMBL/GenBank/DDBJ databases">
        <authorList>
            <consortium name="Pathogen Informatics"/>
            <person name="Doyle S."/>
        </authorList>
    </citation>
    <scope>NUCLEOTIDE SEQUENCE [LARGE SCALE GENOMIC DNA]</scope>
    <source>
        <strain evidence="1 2">NCTC10211</strain>
    </source>
</reference>